<accession>A0A3N0E112</accession>
<feature type="transmembrane region" description="Helical" evidence="1">
    <location>
        <begin position="109"/>
        <end position="129"/>
    </location>
</feature>
<gene>
    <name evidence="2" type="ORF">EFW17_22145</name>
</gene>
<name>A0A3N0E112_9ACTN</name>
<feature type="transmembrane region" description="Helical" evidence="1">
    <location>
        <begin position="83"/>
        <end position="103"/>
    </location>
</feature>
<keyword evidence="1" id="KW-0812">Transmembrane</keyword>
<dbReference type="Proteomes" id="UP000269198">
    <property type="component" value="Unassembled WGS sequence"/>
</dbReference>
<comment type="caution">
    <text evidence="2">The sequence shown here is derived from an EMBL/GenBank/DDBJ whole genome shotgun (WGS) entry which is preliminary data.</text>
</comment>
<dbReference type="EMBL" id="RJMB01000033">
    <property type="protein sequence ID" value="RNL81537.1"/>
    <property type="molecule type" value="Genomic_DNA"/>
</dbReference>
<evidence type="ECO:0000313" key="2">
    <source>
        <dbReference type="EMBL" id="RNL81537.1"/>
    </source>
</evidence>
<keyword evidence="3" id="KW-1185">Reference proteome</keyword>
<protein>
    <submittedName>
        <fullName evidence="2">Uncharacterized protein</fullName>
    </submittedName>
</protein>
<organism evidence="2 3">
    <name type="scientific">Halostreptopolyspora alba</name>
    <dbReference type="NCBI Taxonomy" id="2487137"/>
    <lineage>
        <taxon>Bacteria</taxon>
        <taxon>Bacillati</taxon>
        <taxon>Actinomycetota</taxon>
        <taxon>Actinomycetes</taxon>
        <taxon>Streptosporangiales</taxon>
        <taxon>Nocardiopsidaceae</taxon>
        <taxon>Halostreptopolyspora</taxon>
    </lineage>
</organism>
<sequence>MRTASWTAGIVVGGWLVTMAGYLLTHLVFVPRAEASPDTTSDPAIPVEVAGFLVEAGIVGVVVGIGGALAVGRAGLGRRVAAVVAAIGPVALVTMALLLLYSYGGSSAGVLWGATAMITGTALGTYLGVGRRGS</sequence>
<feature type="transmembrane region" description="Helical" evidence="1">
    <location>
        <begin position="49"/>
        <end position="71"/>
    </location>
</feature>
<keyword evidence="1" id="KW-0472">Membrane</keyword>
<evidence type="ECO:0000313" key="3">
    <source>
        <dbReference type="Proteomes" id="UP000269198"/>
    </source>
</evidence>
<dbReference type="RefSeq" id="WP_123203376.1">
    <property type="nucleotide sequence ID" value="NZ_RJMB01000033.1"/>
</dbReference>
<evidence type="ECO:0000256" key="1">
    <source>
        <dbReference type="SAM" id="Phobius"/>
    </source>
</evidence>
<reference evidence="2 3" key="1">
    <citation type="submission" date="2018-11" db="EMBL/GenBank/DDBJ databases">
        <title>The genome draft of YIM 96095.</title>
        <authorList>
            <person name="Tang S.-K."/>
            <person name="Chunyu W.-X."/>
            <person name="Feng Y.-Z."/>
        </authorList>
    </citation>
    <scope>NUCLEOTIDE SEQUENCE [LARGE SCALE GENOMIC DNA]</scope>
    <source>
        <strain evidence="2 3">YIM 96095</strain>
    </source>
</reference>
<keyword evidence="1" id="KW-1133">Transmembrane helix</keyword>
<dbReference type="AlphaFoldDB" id="A0A3N0E112"/>
<feature type="transmembrane region" description="Helical" evidence="1">
    <location>
        <begin position="7"/>
        <end position="29"/>
    </location>
</feature>
<proteinExistence type="predicted"/>